<gene>
    <name evidence="3" type="ORF">GLOTRDRAFT_52882</name>
</gene>
<dbReference type="InterPro" id="IPR002710">
    <property type="entry name" value="Dilute_dom"/>
</dbReference>
<dbReference type="HOGENOM" id="CLU_006124_0_0_1"/>
<feature type="compositionally biased region" description="Polar residues" evidence="1">
    <location>
        <begin position="674"/>
        <end position="683"/>
    </location>
</feature>
<dbReference type="Proteomes" id="UP000030669">
    <property type="component" value="Unassembled WGS sequence"/>
</dbReference>
<proteinExistence type="predicted"/>
<dbReference type="GeneID" id="19306904"/>
<feature type="compositionally biased region" description="Basic and acidic residues" evidence="1">
    <location>
        <begin position="765"/>
        <end position="777"/>
    </location>
</feature>
<feature type="region of interest" description="Disordered" evidence="1">
    <location>
        <begin position="666"/>
        <end position="691"/>
    </location>
</feature>
<dbReference type="KEGG" id="gtr:GLOTRDRAFT_52882"/>
<dbReference type="InterPro" id="IPR036770">
    <property type="entry name" value="Ankyrin_rpt-contain_sf"/>
</dbReference>
<feature type="region of interest" description="Disordered" evidence="1">
    <location>
        <begin position="425"/>
        <end position="466"/>
    </location>
</feature>
<dbReference type="SUPFAM" id="SSF48403">
    <property type="entry name" value="Ankyrin repeat"/>
    <property type="match status" value="1"/>
</dbReference>
<keyword evidence="4" id="KW-1185">Reference proteome</keyword>
<dbReference type="Pfam" id="PF01843">
    <property type="entry name" value="DIL"/>
    <property type="match status" value="1"/>
</dbReference>
<sequence length="884" mass="98641">MASTSLPPLDLSPEPDLHPLYPTPAQLATLLSPHSGLSPAQKTELASHCLNRACVFGDITSLTFLLNDPQAQQFIDLNAQDEDGLGLVSITTLGFGAESDRDVEREECVRLLVSQGADVNAADKAGWTPLHYAALLAPPTLVSYLSTHGCSLFTETRRKLTALDIVTAHSTMPGREDVALLLEEAMRSEGWSGGKKEERRRHVERHAKIKGKNRSVRDNVARILQIKPRWWGDDNVLSETEDDGEDEDMEDALFTPPLDFTTMLVFSPSSLPYIFQSLIGNFPIALGNSEPANVLYLLARFACLTCDHTWLEDLIIGATDSIEETVFNQADDITCLVFWLYNTTVWLHLMRCDQSISEACDMLGSFDIIEELINSVFVFIIRFAERKIDEHLDSALLDYAHPASDLESIQFESEWSFLRSLAGKRKTAQPGGSSSVPATIRNGSAQPSPDLTRPPSPPAVGSPQQRTFSSFTQSFARNRGPTTPLQALFQETSATPSPADVTSFLTALHTLLTLSGVNPALITQLWSQIMYWTACEMFNRILTRKKYLCRSRATQIEANLKQLKQWANQMGLPRGVLSHFGPVWDLLSWLQCLSSVTEFSDLIATIQQLKDLNPLQMRRAVKDYKYEVNESRMTEECSQYLAQLQKDWERHRVKLGVEAMRKEIDDRDRDYDESGSSNFNDGTASLDDSSQSVSTVSSSQLYFAQRNIDMLFDNSQDLEAWEPAKPPQVLGELLDSRYMLPLVFPSDPRMLAAVPAKGHVEEEEPKDRLSLSADDGRSSPASSKSARPRHWRLRTRKVRQIGIETLRWVDGVRSAARWTRPVLPPEGDDDPRAQTYSDDSSDVSVDGDDEELTMSHIPRFTRKPSNRGKGRGSVGGATTPLDAD</sequence>
<dbReference type="EMBL" id="KB469296">
    <property type="protein sequence ID" value="EPQ60578.1"/>
    <property type="molecule type" value="Genomic_DNA"/>
</dbReference>
<dbReference type="RefSeq" id="XP_007860372.1">
    <property type="nucleotide sequence ID" value="XM_007862181.1"/>
</dbReference>
<dbReference type="Gene3D" id="1.25.40.20">
    <property type="entry name" value="Ankyrin repeat-containing domain"/>
    <property type="match status" value="2"/>
</dbReference>
<dbReference type="SMART" id="SM01132">
    <property type="entry name" value="DIL"/>
    <property type="match status" value="1"/>
</dbReference>
<organism evidence="3 4">
    <name type="scientific">Gloeophyllum trabeum (strain ATCC 11539 / FP-39264 / Madison 617)</name>
    <name type="common">Brown rot fungus</name>
    <dbReference type="NCBI Taxonomy" id="670483"/>
    <lineage>
        <taxon>Eukaryota</taxon>
        <taxon>Fungi</taxon>
        <taxon>Dikarya</taxon>
        <taxon>Basidiomycota</taxon>
        <taxon>Agaricomycotina</taxon>
        <taxon>Agaricomycetes</taxon>
        <taxon>Gloeophyllales</taxon>
        <taxon>Gloeophyllaceae</taxon>
        <taxon>Gloeophyllum</taxon>
    </lineage>
</organism>
<feature type="region of interest" description="Disordered" evidence="1">
    <location>
        <begin position="756"/>
        <end position="791"/>
    </location>
</feature>
<reference evidence="3 4" key="1">
    <citation type="journal article" date="2012" name="Science">
        <title>The Paleozoic origin of enzymatic lignin decomposition reconstructed from 31 fungal genomes.</title>
        <authorList>
            <person name="Floudas D."/>
            <person name="Binder M."/>
            <person name="Riley R."/>
            <person name="Barry K."/>
            <person name="Blanchette R.A."/>
            <person name="Henrissat B."/>
            <person name="Martinez A.T."/>
            <person name="Otillar R."/>
            <person name="Spatafora J.W."/>
            <person name="Yadav J.S."/>
            <person name="Aerts A."/>
            <person name="Benoit I."/>
            <person name="Boyd A."/>
            <person name="Carlson A."/>
            <person name="Copeland A."/>
            <person name="Coutinho P.M."/>
            <person name="de Vries R.P."/>
            <person name="Ferreira P."/>
            <person name="Findley K."/>
            <person name="Foster B."/>
            <person name="Gaskell J."/>
            <person name="Glotzer D."/>
            <person name="Gorecki P."/>
            <person name="Heitman J."/>
            <person name="Hesse C."/>
            <person name="Hori C."/>
            <person name="Igarashi K."/>
            <person name="Jurgens J.A."/>
            <person name="Kallen N."/>
            <person name="Kersten P."/>
            <person name="Kohler A."/>
            <person name="Kuees U."/>
            <person name="Kumar T.K.A."/>
            <person name="Kuo A."/>
            <person name="LaButti K."/>
            <person name="Larrondo L.F."/>
            <person name="Lindquist E."/>
            <person name="Ling A."/>
            <person name="Lombard V."/>
            <person name="Lucas S."/>
            <person name="Lundell T."/>
            <person name="Martin R."/>
            <person name="McLaughlin D.J."/>
            <person name="Morgenstern I."/>
            <person name="Morin E."/>
            <person name="Murat C."/>
            <person name="Nagy L.G."/>
            <person name="Nolan M."/>
            <person name="Ohm R.A."/>
            <person name="Patyshakuliyeva A."/>
            <person name="Rokas A."/>
            <person name="Ruiz-Duenas F.J."/>
            <person name="Sabat G."/>
            <person name="Salamov A."/>
            <person name="Samejima M."/>
            <person name="Schmutz J."/>
            <person name="Slot J.C."/>
            <person name="St John F."/>
            <person name="Stenlid J."/>
            <person name="Sun H."/>
            <person name="Sun S."/>
            <person name="Syed K."/>
            <person name="Tsang A."/>
            <person name="Wiebenga A."/>
            <person name="Young D."/>
            <person name="Pisabarro A."/>
            <person name="Eastwood D.C."/>
            <person name="Martin F."/>
            <person name="Cullen D."/>
            <person name="Grigoriev I.V."/>
            <person name="Hibbett D.S."/>
        </authorList>
    </citation>
    <scope>NUCLEOTIDE SEQUENCE [LARGE SCALE GENOMIC DNA]</scope>
    <source>
        <strain evidence="3 4">ATCC 11539</strain>
    </source>
</reference>
<evidence type="ECO:0000313" key="3">
    <source>
        <dbReference type="EMBL" id="EPQ60578.1"/>
    </source>
</evidence>
<feature type="compositionally biased region" description="Acidic residues" evidence="1">
    <location>
        <begin position="839"/>
        <end position="852"/>
    </location>
</feature>
<feature type="domain" description="Dilute" evidence="2">
    <location>
        <begin position="316"/>
        <end position="647"/>
    </location>
</feature>
<dbReference type="GO" id="GO:0051020">
    <property type="term" value="F:GTPase binding"/>
    <property type="evidence" value="ECO:0007669"/>
    <property type="project" value="TreeGrafter"/>
</dbReference>
<feature type="compositionally biased region" description="Basic residues" evidence="1">
    <location>
        <begin position="859"/>
        <end position="870"/>
    </location>
</feature>
<dbReference type="AlphaFoldDB" id="S7QM88"/>
<dbReference type="PROSITE" id="PS51126">
    <property type="entry name" value="DILUTE"/>
    <property type="match status" value="1"/>
</dbReference>
<dbReference type="PANTHER" id="PTHR16027">
    <property type="entry name" value="DILUTE DOMAIN-CONTAINING PROTEIN YPR089W"/>
    <property type="match status" value="1"/>
</dbReference>
<dbReference type="Pfam" id="PF13637">
    <property type="entry name" value="Ank_4"/>
    <property type="match status" value="1"/>
</dbReference>
<name>S7QM88_GLOTA</name>
<protein>
    <recommendedName>
        <fullName evidence="2">Dilute domain-containing protein</fullName>
    </recommendedName>
</protein>
<dbReference type="InterPro" id="IPR002110">
    <property type="entry name" value="Ankyrin_rpt"/>
</dbReference>
<dbReference type="CDD" id="cd15473">
    <property type="entry name" value="Myo5p-like_CBD_DIL_ANK"/>
    <property type="match status" value="1"/>
</dbReference>
<evidence type="ECO:0000313" key="4">
    <source>
        <dbReference type="Proteomes" id="UP000030669"/>
    </source>
</evidence>
<dbReference type="OrthoDB" id="426293at2759"/>
<feature type="region of interest" description="Disordered" evidence="1">
    <location>
        <begin position="819"/>
        <end position="884"/>
    </location>
</feature>
<evidence type="ECO:0000256" key="1">
    <source>
        <dbReference type="SAM" id="MobiDB-lite"/>
    </source>
</evidence>
<dbReference type="eggNOG" id="KOG0505">
    <property type="taxonomic scope" value="Eukaryota"/>
</dbReference>
<dbReference type="InterPro" id="IPR037986">
    <property type="entry name" value="Myo5p-like_CBD_DIL"/>
</dbReference>
<evidence type="ECO:0000259" key="2">
    <source>
        <dbReference type="PROSITE" id="PS51126"/>
    </source>
</evidence>
<dbReference type="PANTHER" id="PTHR16027:SF6">
    <property type="entry name" value="DILUTE DOMAIN-CONTAINING PROTEIN"/>
    <property type="match status" value="1"/>
</dbReference>
<dbReference type="OMA" id="WSQVMYW"/>
<accession>S7QM88</accession>
<feature type="compositionally biased region" description="Polar residues" evidence="1">
    <location>
        <begin position="430"/>
        <end position="446"/>
    </location>
</feature>
<dbReference type="InterPro" id="IPR052072">
    <property type="entry name" value="Vascular_dev_regulator"/>
</dbReference>